<proteinExistence type="predicted"/>
<dbReference type="InterPro" id="IPR029787">
    <property type="entry name" value="Nucleotide_cyclase"/>
</dbReference>
<dbReference type="InterPro" id="IPR052155">
    <property type="entry name" value="Biofilm_reg_signaling"/>
</dbReference>
<name>A0ABQ5QSY3_9ACTN</name>
<dbReference type="Pfam" id="PF00990">
    <property type="entry name" value="GGDEF"/>
    <property type="match status" value="2"/>
</dbReference>
<evidence type="ECO:0000259" key="1">
    <source>
        <dbReference type="PROSITE" id="PS50883"/>
    </source>
</evidence>
<dbReference type="SMART" id="SM00267">
    <property type="entry name" value="GGDEF"/>
    <property type="match status" value="1"/>
</dbReference>
<protein>
    <recommendedName>
        <fullName evidence="5">GGDEF domain-containing protein</fullName>
    </recommendedName>
</protein>
<dbReference type="InterPro" id="IPR001633">
    <property type="entry name" value="EAL_dom"/>
</dbReference>
<dbReference type="PANTHER" id="PTHR44757">
    <property type="entry name" value="DIGUANYLATE CYCLASE DGCP"/>
    <property type="match status" value="1"/>
</dbReference>
<dbReference type="NCBIfam" id="TIGR00254">
    <property type="entry name" value="GGDEF"/>
    <property type="match status" value="1"/>
</dbReference>
<dbReference type="InterPro" id="IPR043128">
    <property type="entry name" value="Rev_trsase/Diguanyl_cyclase"/>
</dbReference>
<sequence length="608" mass="65525">MTAARRFALAWGQAVHEASYVLMTRPEREAYFLDLTERLTAALIADPFDAYGGYQVGADLAETDAIAPEALGRTVTLLGTRLLTDLDLHGRVSRDRLTTLVEALCMGYTAALQDRTLDKQDSLRRADITARTEAEQALRRSEERLRHAALHDALTNLPNRALVTHWLASLRTAPDAPERFGVCVIGIDRFTAVNNSLGYPVGDRLLVAVAERLSLFCDEVGHCDSEFARSRGAEGDAFPRRAVVGEAGGLSRRRRASSLAHLGGDQFALLIRDTSGPEDAVKPADRALAALRAPFHIDGHELPMTASAGVVERAVGAGDPVDALRAAAMSLYWAKAEGRDRFELFDEVRSAREVARYKLSAEMPGALARGEFALAYQPLMSLADGSVAVIEGLARWHHPELGELPPARFIHLAEDSGFIVPLGIHLLERACQQAMRWRAARSDPPVVSVNLAARQLCYPSLAADVATVLDRTGLPAELLQLEITESDVMTAEADAVGNLHALAGLGVRVALDDFGTGYCSLAYLRRLPVHGIKLAGAFSAGLGRPGLAGRTDEAVVTTLVHLGHTLDLTVTAEGIESTAQLERLRAIGCDLGQGWLLGRPTTADRVFP</sequence>
<dbReference type="SUPFAM" id="SSF55073">
    <property type="entry name" value="Nucleotide cyclase"/>
    <property type="match status" value="2"/>
</dbReference>
<feature type="domain" description="EAL" evidence="1">
    <location>
        <begin position="356"/>
        <end position="608"/>
    </location>
</feature>
<evidence type="ECO:0000259" key="2">
    <source>
        <dbReference type="PROSITE" id="PS50887"/>
    </source>
</evidence>
<evidence type="ECO:0008006" key="5">
    <source>
        <dbReference type="Google" id="ProtNLM"/>
    </source>
</evidence>
<dbReference type="EMBL" id="BSDI01000008">
    <property type="protein sequence ID" value="GLH97006.1"/>
    <property type="molecule type" value="Genomic_DNA"/>
</dbReference>
<dbReference type="Gene3D" id="3.20.20.450">
    <property type="entry name" value="EAL domain"/>
    <property type="match status" value="1"/>
</dbReference>
<feature type="domain" description="GGDEF" evidence="2">
    <location>
        <begin position="178"/>
        <end position="347"/>
    </location>
</feature>
<dbReference type="CDD" id="cd01948">
    <property type="entry name" value="EAL"/>
    <property type="match status" value="1"/>
</dbReference>
<dbReference type="Pfam" id="PF00563">
    <property type="entry name" value="EAL"/>
    <property type="match status" value="1"/>
</dbReference>
<dbReference type="RefSeq" id="WP_281894487.1">
    <property type="nucleotide sequence ID" value="NZ_BSDI01000008.1"/>
</dbReference>
<keyword evidence="4" id="KW-1185">Reference proteome</keyword>
<dbReference type="PROSITE" id="PS50883">
    <property type="entry name" value="EAL"/>
    <property type="match status" value="1"/>
</dbReference>
<organism evidence="3 4">
    <name type="scientific">Phytohabitans aurantiacus</name>
    <dbReference type="NCBI Taxonomy" id="3016789"/>
    <lineage>
        <taxon>Bacteria</taxon>
        <taxon>Bacillati</taxon>
        <taxon>Actinomycetota</taxon>
        <taxon>Actinomycetes</taxon>
        <taxon>Micromonosporales</taxon>
        <taxon>Micromonosporaceae</taxon>
    </lineage>
</organism>
<dbReference type="Gene3D" id="3.30.70.270">
    <property type="match status" value="1"/>
</dbReference>
<dbReference type="InterPro" id="IPR000160">
    <property type="entry name" value="GGDEF_dom"/>
</dbReference>
<dbReference type="InterPro" id="IPR035919">
    <property type="entry name" value="EAL_sf"/>
</dbReference>
<gene>
    <name evidence="3" type="ORF">Pa4123_22800</name>
</gene>
<evidence type="ECO:0000313" key="3">
    <source>
        <dbReference type="EMBL" id="GLH97006.1"/>
    </source>
</evidence>
<dbReference type="SUPFAM" id="SSF141868">
    <property type="entry name" value="EAL domain-like"/>
    <property type="match status" value="1"/>
</dbReference>
<dbReference type="Proteomes" id="UP001144280">
    <property type="component" value="Unassembled WGS sequence"/>
</dbReference>
<comment type="caution">
    <text evidence="3">The sequence shown here is derived from an EMBL/GenBank/DDBJ whole genome shotgun (WGS) entry which is preliminary data.</text>
</comment>
<reference evidence="3" key="1">
    <citation type="submission" date="2022-12" db="EMBL/GenBank/DDBJ databases">
        <title>New Phytohabitans aurantiacus sp. RD004123 nov., an actinomycete isolated from soil.</title>
        <authorList>
            <person name="Triningsih D.W."/>
            <person name="Harunari E."/>
            <person name="Igarashi Y."/>
        </authorList>
    </citation>
    <scope>NUCLEOTIDE SEQUENCE</scope>
    <source>
        <strain evidence="3">RD004123</strain>
    </source>
</reference>
<dbReference type="SMART" id="SM00052">
    <property type="entry name" value="EAL"/>
    <property type="match status" value="1"/>
</dbReference>
<accession>A0ABQ5QSY3</accession>
<dbReference type="PROSITE" id="PS50887">
    <property type="entry name" value="GGDEF"/>
    <property type="match status" value="1"/>
</dbReference>
<dbReference type="PANTHER" id="PTHR44757:SF2">
    <property type="entry name" value="BIOFILM ARCHITECTURE MAINTENANCE PROTEIN MBAA"/>
    <property type="match status" value="1"/>
</dbReference>
<dbReference type="CDD" id="cd01949">
    <property type="entry name" value="GGDEF"/>
    <property type="match status" value="1"/>
</dbReference>
<evidence type="ECO:0000313" key="4">
    <source>
        <dbReference type="Proteomes" id="UP001144280"/>
    </source>
</evidence>